<gene>
    <name evidence="11" type="ORF">LAZ67_1007604</name>
</gene>
<sequence>VDPLLTQCVMPTEYRNYDPALHPLAEARNYTSALNAAKMERMFAKPFLANLNGHTDSVSCMAKHPTQVEYVYSGGYDGLIKVWNLAERNCVKTYSCTENRIEGLTTSHTAPGQPYLYSVGSDMTLRQWSLDPTGPNKATNTVVWERTMVGVDHSWHEPLLATCGQAVDVWVPGHSQPSHTYKWGNDTQHCVRFNPIEPNILATTASDRSITLYDTRSKEGIRKIVMAMRSNELSWNPMEAYIFTVANEDYKLYSYDLRKLDVALHVYMDHISAVMSVDYAPTGKEFISGSYDKTIRIYRTNHGHSREVYHTKRMQRVSNVIWTLDNKYVLSSSDEFNIRLWKARAHEKLGEKYCVIPPSAVMYGLYCAQVSYREKISLDQREKLKEKYKYFPEVSRILRHRHIPQHIYNGASENRTMLQSRKRKEANRRAHSKAGTMPYICLHASLSQQCPLSWVIALHWKMAAVRMLFILEMDQNLGRIFNGSTGRFSWTSPPIRCYTSQISTSTL</sequence>
<name>A0ABY6K2L9_9ARAC</name>
<dbReference type="InterPro" id="IPR036322">
    <property type="entry name" value="WD40_repeat_dom_sf"/>
</dbReference>
<evidence type="ECO:0000259" key="10">
    <source>
        <dbReference type="Pfam" id="PF04158"/>
    </source>
</evidence>
<evidence type="ECO:0000256" key="7">
    <source>
        <dbReference type="ARBA" id="ARBA00023274"/>
    </source>
</evidence>
<proteinExistence type="inferred from homology"/>
<dbReference type="EMBL" id="CP092863">
    <property type="protein sequence ID" value="UYV62045.1"/>
    <property type="molecule type" value="Genomic_DNA"/>
</dbReference>
<evidence type="ECO:0000256" key="9">
    <source>
        <dbReference type="PROSITE-ProRule" id="PRU00221"/>
    </source>
</evidence>
<evidence type="ECO:0000256" key="2">
    <source>
        <dbReference type="ARBA" id="ARBA00005649"/>
    </source>
</evidence>
<protein>
    <recommendedName>
        <fullName evidence="3">DDB1- and CUL4-associated factor 13</fullName>
    </recommendedName>
    <alternativeName>
        <fullName evidence="8">WD repeat and SOF domain-containing protein 1</fullName>
    </alternativeName>
</protein>
<comment type="subcellular location">
    <subcellularLocation>
        <location evidence="1">Nucleus</location>
        <location evidence="1">Nucleolus</location>
    </subcellularLocation>
</comment>
<dbReference type="InterPro" id="IPR001680">
    <property type="entry name" value="WD40_rpt"/>
</dbReference>
<evidence type="ECO:0000313" key="11">
    <source>
        <dbReference type="EMBL" id="UYV62045.1"/>
    </source>
</evidence>
<feature type="non-terminal residue" evidence="11">
    <location>
        <position position="1"/>
    </location>
</feature>
<evidence type="ECO:0000313" key="12">
    <source>
        <dbReference type="Proteomes" id="UP001235939"/>
    </source>
</evidence>
<evidence type="ECO:0000256" key="6">
    <source>
        <dbReference type="ARBA" id="ARBA00023242"/>
    </source>
</evidence>
<dbReference type="PROSITE" id="PS50294">
    <property type="entry name" value="WD_REPEATS_REGION"/>
    <property type="match status" value="2"/>
</dbReference>
<feature type="domain" description="Sof1-like protein" evidence="10">
    <location>
        <begin position="370"/>
        <end position="439"/>
    </location>
</feature>
<dbReference type="PROSITE" id="PS00678">
    <property type="entry name" value="WD_REPEATS_1"/>
    <property type="match status" value="1"/>
</dbReference>
<accession>A0ABY6K2L9</accession>
<dbReference type="InterPro" id="IPR051733">
    <property type="entry name" value="WD_repeat_DCAF13/WDSOF1"/>
</dbReference>
<dbReference type="SMART" id="SM00320">
    <property type="entry name" value="WD40"/>
    <property type="match status" value="5"/>
</dbReference>
<evidence type="ECO:0000256" key="4">
    <source>
        <dbReference type="ARBA" id="ARBA00022574"/>
    </source>
</evidence>
<dbReference type="InterPro" id="IPR015943">
    <property type="entry name" value="WD40/YVTN_repeat-like_dom_sf"/>
</dbReference>
<reference evidence="11 12" key="1">
    <citation type="submission" date="2022-01" db="EMBL/GenBank/DDBJ databases">
        <title>A chromosomal length assembly of Cordylochernes scorpioides.</title>
        <authorList>
            <person name="Zeh D."/>
            <person name="Zeh J."/>
        </authorList>
    </citation>
    <scope>NUCLEOTIDE SEQUENCE [LARGE SCALE GENOMIC DNA]</scope>
    <source>
        <strain evidence="11">IN4F17</strain>
        <tissue evidence="11">Whole Body</tissue>
    </source>
</reference>
<keyword evidence="7" id="KW-0687">Ribonucleoprotein</keyword>
<evidence type="ECO:0000256" key="8">
    <source>
        <dbReference type="ARBA" id="ARBA00032239"/>
    </source>
</evidence>
<dbReference type="PANTHER" id="PTHR22851">
    <property type="entry name" value="U3 SMALL NUCLEOLAR RNA U3 SNORNA ASSOCIATED PROTEIN"/>
    <property type="match status" value="1"/>
</dbReference>
<dbReference type="InterPro" id="IPR019775">
    <property type="entry name" value="WD40_repeat_CS"/>
</dbReference>
<keyword evidence="5" id="KW-0677">Repeat</keyword>
<feature type="repeat" description="WD" evidence="9">
    <location>
        <begin position="51"/>
        <end position="93"/>
    </location>
</feature>
<keyword evidence="6" id="KW-0539">Nucleus</keyword>
<keyword evidence="12" id="KW-1185">Reference proteome</keyword>
<dbReference type="PROSITE" id="PS50082">
    <property type="entry name" value="WD_REPEATS_2"/>
    <property type="match status" value="2"/>
</dbReference>
<evidence type="ECO:0000256" key="1">
    <source>
        <dbReference type="ARBA" id="ARBA00004604"/>
    </source>
</evidence>
<dbReference type="InterPro" id="IPR007287">
    <property type="entry name" value="Sof1"/>
</dbReference>
<dbReference type="Pfam" id="PF04158">
    <property type="entry name" value="Sof1"/>
    <property type="match status" value="1"/>
</dbReference>
<dbReference type="Pfam" id="PF00400">
    <property type="entry name" value="WD40"/>
    <property type="match status" value="2"/>
</dbReference>
<keyword evidence="4 9" id="KW-0853">WD repeat</keyword>
<organism evidence="11 12">
    <name type="scientific">Cordylochernes scorpioides</name>
    <dbReference type="NCBI Taxonomy" id="51811"/>
    <lineage>
        <taxon>Eukaryota</taxon>
        <taxon>Metazoa</taxon>
        <taxon>Ecdysozoa</taxon>
        <taxon>Arthropoda</taxon>
        <taxon>Chelicerata</taxon>
        <taxon>Arachnida</taxon>
        <taxon>Pseudoscorpiones</taxon>
        <taxon>Cheliferoidea</taxon>
        <taxon>Chernetidae</taxon>
        <taxon>Cordylochernes</taxon>
    </lineage>
</organism>
<evidence type="ECO:0000256" key="3">
    <source>
        <dbReference type="ARBA" id="ARBA00021762"/>
    </source>
</evidence>
<evidence type="ECO:0000256" key="5">
    <source>
        <dbReference type="ARBA" id="ARBA00022737"/>
    </source>
</evidence>
<dbReference type="Gene3D" id="2.130.10.10">
    <property type="entry name" value="YVTN repeat-like/Quinoprotein amine dehydrogenase"/>
    <property type="match status" value="2"/>
</dbReference>
<dbReference type="SUPFAM" id="SSF50978">
    <property type="entry name" value="WD40 repeat-like"/>
    <property type="match status" value="1"/>
</dbReference>
<dbReference type="Proteomes" id="UP001235939">
    <property type="component" value="Chromosome 01"/>
</dbReference>
<feature type="repeat" description="WD" evidence="9">
    <location>
        <begin position="267"/>
        <end position="308"/>
    </location>
</feature>
<comment type="similarity">
    <text evidence="2">Belongs to the WD repeat DCAF13/WDSOF1 family.</text>
</comment>
<dbReference type="PANTHER" id="PTHR22851:SF0">
    <property type="entry name" value="DDB1- AND CUL4-ASSOCIATED FACTOR 13"/>
    <property type="match status" value="1"/>
</dbReference>